<evidence type="ECO:0000313" key="2">
    <source>
        <dbReference type="EMBL" id="MBB3702921.1"/>
    </source>
</evidence>
<feature type="domain" description="Polysaccharide pyruvyl transferase" evidence="1">
    <location>
        <begin position="14"/>
        <end position="305"/>
    </location>
</feature>
<gene>
    <name evidence="2" type="ORF">FHS60_001394</name>
</gene>
<evidence type="ECO:0000259" key="1">
    <source>
        <dbReference type="Pfam" id="PF04230"/>
    </source>
</evidence>
<dbReference type="RefSeq" id="WP_183696683.1">
    <property type="nucleotide sequence ID" value="NZ_JACICA010000006.1"/>
</dbReference>
<evidence type="ECO:0000313" key="3">
    <source>
        <dbReference type="Proteomes" id="UP000541425"/>
    </source>
</evidence>
<dbReference type="Proteomes" id="UP000541425">
    <property type="component" value="Unassembled WGS sequence"/>
</dbReference>
<organism evidence="2 3">
    <name type="scientific">Alloprevotella rava</name>
    <dbReference type="NCBI Taxonomy" id="671218"/>
    <lineage>
        <taxon>Bacteria</taxon>
        <taxon>Pseudomonadati</taxon>
        <taxon>Bacteroidota</taxon>
        <taxon>Bacteroidia</taxon>
        <taxon>Bacteroidales</taxon>
        <taxon>Prevotellaceae</taxon>
        <taxon>Alloprevotella</taxon>
    </lineage>
</organism>
<sequence length="370" mass="42897">MKIGILTFCNSRDNYGQILQCFALQELLRNAGHNPFLIRYNEDRRSAATDKGQKSVLRYLKHFRTYYNLFWQQRKEEAYYQEEAKHDRMFRNFIKEHITTSPIIYDRLSIIDCPPEADAYICGSDQIWGGDLAYYLNFVPTGRKKIAYAPSFGGVSNFTLAYQEQVKMCLQDFSFIGMREQSGVKTCQDIGISDAIKVCDPTLLLTKEDYCRLLPSERISEKPYVLLYLLGAPTNINVKDVYKMAEQRGFEVKYIASQGQYDSFPKIYPSIPDWLRLIRDAELVITNSFHGTVFSLINTTPFITVPLIHSYKRMNTRITDFLTDIGLTNRISEKIVPLSQEDMDFTTFHTYQQEFGTSCKEILLKALENN</sequence>
<dbReference type="EMBL" id="JACICA010000006">
    <property type="protein sequence ID" value="MBB3702921.1"/>
    <property type="molecule type" value="Genomic_DNA"/>
</dbReference>
<protein>
    <recommendedName>
        <fullName evidence="1">Polysaccharide pyruvyl transferase domain-containing protein</fullName>
    </recommendedName>
</protein>
<reference evidence="2 3" key="1">
    <citation type="submission" date="2020-08" db="EMBL/GenBank/DDBJ databases">
        <title>Genomic Encyclopedia of Type Strains, Phase IV (KMG-IV): sequencing the most valuable type-strain genomes for metagenomic binning, comparative biology and taxonomic classification.</title>
        <authorList>
            <person name="Goeker M."/>
        </authorList>
    </citation>
    <scope>NUCLEOTIDE SEQUENCE [LARGE SCALE GENOMIC DNA]</scope>
    <source>
        <strain evidence="2 3">DSM 22548</strain>
    </source>
</reference>
<dbReference type="InterPro" id="IPR007345">
    <property type="entry name" value="Polysacch_pyruvyl_Trfase"/>
</dbReference>
<proteinExistence type="predicted"/>
<comment type="caution">
    <text evidence="2">The sequence shown here is derived from an EMBL/GenBank/DDBJ whole genome shotgun (WGS) entry which is preliminary data.</text>
</comment>
<dbReference type="AlphaFoldDB" id="A0A7W5UKB4"/>
<name>A0A7W5UKB4_9BACT</name>
<accession>A0A7W5UKB4</accession>
<dbReference type="Pfam" id="PF04230">
    <property type="entry name" value="PS_pyruv_trans"/>
    <property type="match status" value="1"/>
</dbReference>